<dbReference type="OrthoDB" id="191392at2759"/>
<accession>A0A9W7CJM0</accession>
<keyword evidence="3" id="KW-1185">Reference proteome</keyword>
<dbReference type="EMBL" id="BRXZ01000183">
    <property type="protein sequence ID" value="GMI06900.1"/>
    <property type="molecule type" value="Genomic_DNA"/>
</dbReference>
<comment type="caution">
    <text evidence="2">The sequence shown here is derived from an EMBL/GenBank/DDBJ whole genome shotgun (WGS) entry which is preliminary data.</text>
</comment>
<reference evidence="2" key="1">
    <citation type="submission" date="2022-07" db="EMBL/GenBank/DDBJ databases">
        <title>Genome analysis of Parmales, a sister group of diatoms, reveals the evolutionary specialization of diatoms from phago-mixotrophs to photoautotrophs.</title>
        <authorList>
            <person name="Ban H."/>
            <person name="Sato S."/>
            <person name="Yoshikawa S."/>
            <person name="Kazumasa Y."/>
            <person name="Nakamura Y."/>
            <person name="Ichinomiya M."/>
            <person name="Saitoh K."/>
            <person name="Sato N."/>
            <person name="Blanc-Mathieu R."/>
            <person name="Endo H."/>
            <person name="Kuwata A."/>
            <person name="Ogata H."/>
        </authorList>
    </citation>
    <scope>NUCLEOTIDE SEQUENCE</scope>
</reference>
<protein>
    <submittedName>
        <fullName evidence="2">Uncharacterized protein</fullName>
    </submittedName>
</protein>
<feature type="coiled-coil region" evidence="1">
    <location>
        <begin position="15"/>
        <end position="78"/>
    </location>
</feature>
<dbReference type="Proteomes" id="UP001165082">
    <property type="component" value="Unassembled WGS sequence"/>
</dbReference>
<sequence length="380" mass="43091">MSFREKRVFVLRMRVAKARATVDRCIKEIQALEKIREESTEKLKVQALDKRARARAGLEKINNREESTERLKVRALDERLGKLRTDAGVAESRIVLLKGKQRAMGMPRREGLWFDLVRGVEKFMASEEGSARVLQKQLEEADDLLGVYSLLREDTLSLLRLGSKPSLVRGYVSLSKAERLIPHTAAIASRIAKLEVYAPGILVAVDGYLEVIEPHLDDILLRFDTFEQHVPFVLDNLDVLAPHIGSLMPHIDSLLLFADDGGKYLDILLPYVPRFAPLLDDLACHLVLLRPHMRKILPHFPVIAPSAYNFKDQLGVSENADILVFYFGWILRIPRLGRAVLGLPFMPRLAAFLGRKLPKWPVRRGTSRVVCNFEGCEIYA</sequence>
<gene>
    <name evidence="2" type="ORF">TrRE_jg4663</name>
</gene>
<evidence type="ECO:0000256" key="1">
    <source>
        <dbReference type="SAM" id="Coils"/>
    </source>
</evidence>
<name>A0A9W7CJM0_9STRA</name>
<keyword evidence="1" id="KW-0175">Coiled coil</keyword>
<evidence type="ECO:0000313" key="2">
    <source>
        <dbReference type="EMBL" id="GMI06900.1"/>
    </source>
</evidence>
<proteinExistence type="predicted"/>
<evidence type="ECO:0000313" key="3">
    <source>
        <dbReference type="Proteomes" id="UP001165082"/>
    </source>
</evidence>
<dbReference type="AlphaFoldDB" id="A0A9W7CJM0"/>
<organism evidence="2 3">
    <name type="scientific">Triparma retinervis</name>
    <dbReference type="NCBI Taxonomy" id="2557542"/>
    <lineage>
        <taxon>Eukaryota</taxon>
        <taxon>Sar</taxon>
        <taxon>Stramenopiles</taxon>
        <taxon>Ochrophyta</taxon>
        <taxon>Bolidophyceae</taxon>
        <taxon>Parmales</taxon>
        <taxon>Triparmaceae</taxon>
        <taxon>Triparma</taxon>
    </lineage>
</organism>